<dbReference type="PANTHER" id="PTHR40267">
    <property type="entry name" value="BLR3294 PROTEIN"/>
    <property type="match status" value="1"/>
</dbReference>
<organism evidence="1 2">
    <name type="scientific">Belnapia mucosa</name>
    <dbReference type="NCBI Taxonomy" id="2804532"/>
    <lineage>
        <taxon>Bacteria</taxon>
        <taxon>Pseudomonadati</taxon>
        <taxon>Pseudomonadota</taxon>
        <taxon>Alphaproteobacteria</taxon>
        <taxon>Acetobacterales</taxon>
        <taxon>Roseomonadaceae</taxon>
        <taxon>Belnapia</taxon>
    </lineage>
</organism>
<keyword evidence="2" id="KW-1185">Reference proteome</keyword>
<evidence type="ECO:0000313" key="1">
    <source>
        <dbReference type="EMBL" id="MBL6454538.1"/>
    </source>
</evidence>
<dbReference type="InterPro" id="IPR026286">
    <property type="entry name" value="MaiA/AMDase"/>
</dbReference>
<dbReference type="EMBL" id="JAEUXJ010000001">
    <property type="protein sequence ID" value="MBL6454538.1"/>
    <property type="molecule type" value="Genomic_DNA"/>
</dbReference>
<gene>
    <name evidence="1" type="ORF">JMJ55_04325</name>
</gene>
<reference evidence="1 2" key="1">
    <citation type="submission" date="2021-01" db="EMBL/GenBank/DDBJ databases">
        <title>Belnapia mucosa sp. nov. and Belnapia arida sp. nov., isolated from the Tabernas Desert (Almeria, Spain).</title>
        <authorList>
            <person name="Molina-Menor E."/>
            <person name="Vidal-Verdu A."/>
            <person name="Calonge A."/>
            <person name="Satari L."/>
            <person name="Pereto Magraner J."/>
            <person name="Porcar Miralles M."/>
        </authorList>
    </citation>
    <scope>NUCLEOTIDE SEQUENCE [LARGE SCALE GENOMIC DNA]</scope>
    <source>
        <strain evidence="1 2">T6</strain>
    </source>
</reference>
<dbReference type="Gene3D" id="3.40.50.12500">
    <property type="match status" value="1"/>
</dbReference>
<sequence>MMDTLGWRMKFGVLVPSTNTSVQPEYDAMRPPGVTNHMRGFRIPNAPTRTDAEFAQQLENMRATMVDAMDEVLTLDPGHVILATAAESAGGVAGAKILRERLEAKSAGRVRVTLGADAILAALAHYGGVSRIGLVTPYMPVGDEQARRFFEDSGFKVARVKGLRCGGPVLIAHTSEATLRDAIIEVDGPNVDAIVQVGTNLPMARVAAIAEFWLGKPVIALNTATYWHALRQCGIDDKVQGFGRLLAKF</sequence>
<dbReference type="Proteomes" id="UP000606490">
    <property type="component" value="Unassembled WGS sequence"/>
</dbReference>
<protein>
    <submittedName>
        <fullName evidence="1">Arylmalonate decarboxylase</fullName>
    </submittedName>
</protein>
<proteinExistence type="predicted"/>
<comment type="caution">
    <text evidence="1">The sequence shown here is derived from an EMBL/GenBank/DDBJ whole genome shotgun (WGS) entry which is preliminary data.</text>
</comment>
<accession>A0ABS1V2M9</accession>
<name>A0ABS1V2M9_9PROT</name>
<dbReference type="Pfam" id="PF17645">
    <property type="entry name" value="Amdase"/>
    <property type="match status" value="1"/>
</dbReference>
<evidence type="ECO:0000313" key="2">
    <source>
        <dbReference type="Proteomes" id="UP000606490"/>
    </source>
</evidence>
<dbReference type="PIRSF" id="PIRSF015736">
    <property type="entry name" value="MI"/>
    <property type="match status" value="1"/>
</dbReference>
<dbReference type="InterPro" id="IPR053714">
    <property type="entry name" value="Iso_Racemase_Enz_sf"/>
</dbReference>
<dbReference type="PANTHER" id="PTHR40267:SF1">
    <property type="entry name" value="BLR3294 PROTEIN"/>
    <property type="match status" value="1"/>
</dbReference>